<feature type="transmembrane region" description="Helical" evidence="1">
    <location>
        <begin position="148"/>
        <end position="170"/>
    </location>
</feature>
<protein>
    <submittedName>
        <fullName evidence="2">Uncharacterized protein</fullName>
    </submittedName>
</protein>
<gene>
    <name evidence="2" type="ORF">FHX33_001914</name>
</gene>
<dbReference type="EMBL" id="JACHVP010000001">
    <property type="protein sequence ID" value="MBB2967182.1"/>
    <property type="molecule type" value="Genomic_DNA"/>
</dbReference>
<keyword evidence="3" id="KW-1185">Reference proteome</keyword>
<keyword evidence="1" id="KW-0472">Membrane</keyword>
<feature type="transmembrane region" description="Helical" evidence="1">
    <location>
        <begin position="65"/>
        <end position="83"/>
    </location>
</feature>
<keyword evidence="1" id="KW-0812">Transmembrane</keyword>
<organism evidence="2 3">
    <name type="scientific">Leifsonia aquatica</name>
    <name type="common">Corynebacterium aquaticum</name>
    <dbReference type="NCBI Taxonomy" id="144185"/>
    <lineage>
        <taxon>Bacteria</taxon>
        <taxon>Bacillati</taxon>
        <taxon>Actinomycetota</taxon>
        <taxon>Actinomycetes</taxon>
        <taxon>Micrococcales</taxon>
        <taxon>Microbacteriaceae</taxon>
        <taxon>Leifsonia</taxon>
    </lineage>
</organism>
<dbReference type="RefSeq" id="WP_021764391.1">
    <property type="nucleotide sequence ID" value="NZ_JACHVP010000001.1"/>
</dbReference>
<evidence type="ECO:0000313" key="2">
    <source>
        <dbReference type="EMBL" id="MBB2967182.1"/>
    </source>
</evidence>
<keyword evidence="1" id="KW-1133">Transmembrane helix</keyword>
<proteinExistence type="predicted"/>
<evidence type="ECO:0000256" key="1">
    <source>
        <dbReference type="SAM" id="Phobius"/>
    </source>
</evidence>
<reference evidence="2 3" key="1">
    <citation type="submission" date="2020-08" db="EMBL/GenBank/DDBJ databases">
        <title>Sequencing the genomes of 1000 actinobacteria strains.</title>
        <authorList>
            <person name="Klenk H.-P."/>
        </authorList>
    </citation>
    <scope>NUCLEOTIDE SEQUENCE [LARGE SCALE GENOMIC DNA]</scope>
    <source>
        <strain evidence="2 3">DSM 20146</strain>
    </source>
</reference>
<feature type="transmembrane region" description="Helical" evidence="1">
    <location>
        <begin position="6"/>
        <end position="27"/>
    </location>
</feature>
<evidence type="ECO:0000313" key="3">
    <source>
        <dbReference type="Proteomes" id="UP000538196"/>
    </source>
</evidence>
<comment type="caution">
    <text evidence="2">The sequence shown here is derived from an EMBL/GenBank/DDBJ whole genome shotgun (WGS) entry which is preliminary data.</text>
</comment>
<sequence>MIVAVIVACEILFWVFIALGLCARYLLRRRRLGAVLLALSPVTDVALLAATALDLAGGGTATPAHGLAALYLGFSVAYGHAMIRWADARFAHRFAGGPAPVKLTGAAYTRACWRDLLRTAIGAVVAAAVIGLLAVITGDAERSAAVTAFLPILGIVVGVDLVWAVSYTIWPRPAPRTGASY</sequence>
<feature type="transmembrane region" description="Helical" evidence="1">
    <location>
        <begin position="116"/>
        <end position="136"/>
    </location>
</feature>
<accession>A0A7W4UW55</accession>
<feature type="transmembrane region" description="Helical" evidence="1">
    <location>
        <begin position="34"/>
        <end position="53"/>
    </location>
</feature>
<dbReference type="Proteomes" id="UP000538196">
    <property type="component" value="Unassembled WGS sequence"/>
</dbReference>
<name>A0A7W4UW55_LEIAQ</name>
<dbReference type="AlphaFoldDB" id="A0A7W4UW55"/>